<dbReference type="Proteomes" id="UP000051494">
    <property type="component" value="Unassembled WGS sequence"/>
</dbReference>
<reference evidence="2" key="2">
    <citation type="submission" date="2021-06" db="EMBL/GenBank/DDBJ databases">
        <title>Genomic Description and Analysis of Intracellular Bacteria, Candidatus Berkiella cookevillensis and Candidatus Berkiella aquae.</title>
        <authorList>
            <person name="Kidane D.T."/>
            <person name="Mehari Y.T."/>
            <person name="Rice F.C."/>
            <person name="Arivett B.A."/>
            <person name="Farone A.L."/>
            <person name="Berk S.G."/>
            <person name="Farone M.B."/>
        </authorList>
    </citation>
    <scope>NUCLEOTIDE SEQUENCE</scope>
    <source>
        <strain evidence="2">CC99</strain>
    </source>
</reference>
<name>A0AAE3HR00_9GAMM</name>
<evidence type="ECO:0000256" key="1">
    <source>
        <dbReference type="SAM" id="Phobius"/>
    </source>
</evidence>
<dbReference type="AlphaFoldDB" id="A0AAE3HR00"/>
<dbReference type="EMBL" id="LKHV02000001">
    <property type="protein sequence ID" value="MCS5708428.1"/>
    <property type="molecule type" value="Genomic_DNA"/>
</dbReference>
<keyword evidence="1" id="KW-1133">Transmembrane helix</keyword>
<keyword evidence="1" id="KW-0812">Transmembrane</keyword>
<sequence length="48" mass="5493">MRMIKKWLNNHPELKRSLEGLFKLSGLIILLVVVCYLIQKAAGTLNIL</sequence>
<dbReference type="RefSeq" id="WP_158003181.1">
    <property type="nucleotide sequence ID" value="NZ_LKHV02000001.1"/>
</dbReference>
<reference evidence="2" key="1">
    <citation type="journal article" date="2016" name="Genome Announc.">
        <title>Draft Genome Sequences of Two Novel Amoeba-Resistant Intranuclear Bacteria, 'Candidatus Berkiella cookevillensis' and 'Candidatus Berkiella aquae'.</title>
        <authorList>
            <person name="Mehari Y.T."/>
            <person name="Arivett B.A."/>
            <person name="Farone A.L."/>
            <person name="Gunderson J.H."/>
            <person name="Farone M.B."/>
        </authorList>
    </citation>
    <scope>NUCLEOTIDE SEQUENCE</scope>
    <source>
        <strain evidence="2">CC99</strain>
    </source>
</reference>
<feature type="transmembrane region" description="Helical" evidence="1">
    <location>
        <begin position="21"/>
        <end position="39"/>
    </location>
</feature>
<protein>
    <submittedName>
        <fullName evidence="2">Uncharacterized protein</fullName>
    </submittedName>
</protein>
<organism evidence="2 3">
    <name type="scientific">Candidatus Berkiella cookevillensis</name>
    <dbReference type="NCBI Taxonomy" id="437022"/>
    <lineage>
        <taxon>Bacteria</taxon>
        <taxon>Pseudomonadati</taxon>
        <taxon>Pseudomonadota</taxon>
        <taxon>Gammaproteobacteria</taxon>
        <taxon>Candidatus Berkiellales</taxon>
        <taxon>Candidatus Berkiellaceae</taxon>
        <taxon>Candidatus Berkiella</taxon>
    </lineage>
</organism>
<keyword evidence="1" id="KW-0472">Membrane</keyword>
<proteinExistence type="predicted"/>
<evidence type="ECO:0000313" key="2">
    <source>
        <dbReference type="EMBL" id="MCS5708428.1"/>
    </source>
</evidence>
<accession>A0AAE3HR00</accession>
<keyword evidence="3" id="KW-1185">Reference proteome</keyword>
<gene>
    <name evidence="2" type="ORF">CC99x_005855</name>
</gene>
<evidence type="ECO:0000313" key="3">
    <source>
        <dbReference type="Proteomes" id="UP000051494"/>
    </source>
</evidence>
<comment type="caution">
    <text evidence="2">The sequence shown here is derived from an EMBL/GenBank/DDBJ whole genome shotgun (WGS) entry which is preliminary data.</text>
</comment>